<dbReference type="HOGENOM" id="CLU_010285_0_0_1"/>
<dbReference type="GO" id="GO:0008270">
    <property type="term" value="F:zinc ion binding"/>
    <property type="evidence" value="ECO:0007669"/>
    <property type="project" value="UniProtKB-UniRule"/>
</dbReference>
<evidence type="ECO:0000259" key="11">
    <source>
        <dbReference type="PROSITE" id="PS51157"/>
    </source>
</evidence>
<keyword evidence="5 10" id="KW-0863">Zinc-finger</keyword>
<dbReference type="PANTHER" id="PTHR21497:SF24">
    <property type="entry name" value="E3 UBIQUITIN-PROTEIN LIGASE UBR1"/>
    <property type="match status" value="1"/>
</dbReference>
<evidence type="ECO:0000256" key="10">
    <source>
        <dbReference type="RuleBase" id="RU366018"/>
    </source>
</evidence>
<evidence type="ECO:0000313" key="13">
    <source>
        <dbReference type="Proteomes" id="UP000008144"/>
    </source>
</evidence>
<keyword evidence="3 10" id="KW-0808">Transferase</keyword>
<dbReference type="STRING" id="7719.ENSCINP00000035772"/>
<evidence type="ECO:0000256" key="8">
    <source>
        <dbReference type="ARBA" id="ARBA00046341"/>
    </source>
</evidence>
<reference evidence="12" key="2">
    <citation type="submission" date="2025-08" db="UniProtKB">
        <authorList>
            <consortium name="Ensembl"/>
        </authorList>
    </citation>
    <scope>IDENTIFICATION</scope>
</reference>
<dbReference type="PANTHER" id="PTHR21497">
    <property type="entry name" value="UBIQUITIN LIGASE E3 ALPHA-RELATED"/>
    <property type="match status" value="1"/>
</dbReference>
<dbReference type="InterPro" id="IPR039164">
    <property type="entry name" value="UBR1-like"/>
</dbReference>
<evidence type="ECO:0000256" key="2">
    <source>
        <dbReference type="ARBA" id="ARBA00004906"/>
    </source>
</evidence>
<dbReference type="Gene3D" id="2.10.110.30">
    <property type="match status" value="1"/>
</dbReference>
<dbReference type="InterPro" id="IPR003126">
    <property type="entry name" value="Znf_UBR"/>
</dbReference>
<keyword evidence="7 10" id="KW-0862">Zinc</keyword>
<comment type="pathway">
    <text evidence="2 10">Protein modification; protein ubiquitination.</text>
</comment>
<dbReference type="Pfam" id="PF02617">
    <property type="entry name" value="ClpS"/>
    <property type="match status" value="1"/>
</dbReference>
<dbReference type="SMART" id="SM00396">
    <property type="entry name" value="ZnF_UBR1"/>
    <property type="match status" value="1"/>
</dbReference>
<proteinExistence type="inferred from homology"/>
<accession>H2Y1I8</accession>
<dbReference type="FunFam" id="2.10.110.30:FF:000001">
    <property type="entry name" value="E3 ubiquitin-protein ligase UBR2 isoform 1"/>
    <property type="match status" value="1"/>
</dbReference>
<evidence type="ECO:0000256" key="9">
    <source>
        <dbReference type="PROSITE-ProRule" id="PRU00508"/>
    </source>
</evidence>
<evidence type="ECO:0000256" key="1">
    <source>
        <dbReference type="ARBA" id="ARBA00000900"/>
    </source>
</evidence>
<dbReference type="GO" id="GO:0061630">
    <property type="term" value="F:ubiquitin protein ligase activity"/>
    <property type="evidence" value="ECO:0007669"/>
    <property type="project" value="UniProtKB-UniRule"/>
</dbReference>
<dbReference type="GO" id="GO:0071596">
    <property type="term" value="P:ubiquitin-dependent protein catabolic process via the N-end rule pathway"/>
    <property type="evidence" value="ECO:0007669"/>
    <property type="project" value="UniProtKB-UniRule"/>
</dbReference>
<comment type="similarity">
    <text evidence="8 10">Belongs to the E3 ubiquitin-protein ligase UBR1-like family.</text>
</comment>
<dbReference type="InParanoid" id="H2Y1I8"/>
<dbReference type="OMA" id="YNDEFHT"/>
<evidence type="ECO:0000256" key="5">
    <source>
        <dbReference type="ARBA" id="ARBA00022771"/>
    </source>
</evidence>
<dbReference type="Pfam" id="PF02207">
    <property type="entry name" value="zf-UBR"/>
    <property type="match status" value="1"/>
</dbReference>
<dbReference type="PROSITE" id="PS51157">
    <property type="entry name" value="ZF_UBR"/>
    <property type="match status" value="1"/>
</dbReference>
<keyword evidence="4 10" id="KW-0479">Metal-binding</keyword>
<dbReference type="Pfam" id="PF22960">
    <property type="entry name" value="WHD_UBR1"/>
    <property type="match status" value="1"/>
</dbReference>
<dbReference type="AlphaFoldDB" id="H2Y1I8"/>
<dbReference type="InterPro" id="IPR003769">
    <property type="entry name" value="ClpS_core"/>
</dbReference>
<dbReference type="Proteomes" id="UP000008144">
    <property type="component" value="Unassembled WGS sequence"/>
</dbReference>
<comment type="function">
    <text evidence="10">Ubiquitin ligase protein which is a component of the N-end rule pathway. Recognizes and binds to proteins bearing specific N-terminal residues that are destabilizing according to the N-end rule, leading to their ubiquitination and subsequent degradation.</text>
</comment>
<dbReference type="EC" id="2.3.2.27" evidence="10"/>
<dbReference type="InterPro" id="IPR014719">
    <property type="entry name" value="Ribosomal_bL12_C/ClpS-like"/>
</dbReference>
<organism evidence="12 13">
    <name type="scientific">Ciona intestinalis</name>
    <name type="common">Transparent sea squirt</name>
    <name type="synonym">Ascidia intestinalis</name>
    <dbReference type="NCBI Taxonomy" id="7719"/>
    <lineage>
        <taxon>Eukaryota</taxon>
        <taxon>Metazoa</taxon>
        <taxon>Chordata</taxon>
        <taxon>Tunicata</taxon>
        <taxon>Ascidiacea</taxon>
        <taxon>Phlebobranchia</taxon>
        <taxon>Cionidae</taxon>
        <taxon>Ciona</taxon>
    </lineage>
</organism>
<dbReference type="Ensembl" id="ENSCINT00000035156.1">
    <property type="protein sequence ID" value="ENSCINP00000035772.1"/>
    <property type="gene ID" value="ENSCING00000022204.1"/>
</dbReference>
<reference evidence="12" key="3">
    <citation type="submission" date="2025-09" db="UniProtKB">
        <authorList>
            <consortium name="Ensembl"/>
        </authorList>
    </citation>
    <scope>IDENTIFICATION</scope>
</reference>
<dbReference type="FunFam" id="3.30.1390.10:FF:000010">
    <property type="entry name" value="E3 ubiquitin-protein ligase ubr-1"/>
    <property type="match status" value="1"/>
</dbReference>
<evidence type="ECO:0000256" key="4">
    <source>
        <dbReference type="ARBA" id="ARBA00022723"/>
    </source>
</evidence>
<dbReference type="UniPathway" id="UPA00143"/>
<dbReference type="Gene3D" id="3.30.1390.10">
    <property type="match status" value="1"/>
</dbReference>
<keyword evidence="6 10" id="KW-0833">Ubl conjugation pathway</keyword>
<evidence type="ECO:0000313" key="12">
    <source>
        <dbReference type="Ensembl" id="ENSCINP00000035772.1"/>
    </source>
</evidence>
<evidence type="ECO:0000256" key="3">
    <source>
        <dbReference type="ARBA" id="ARBA00022679"/>
    </source>
</evidence>
<sequence>MLTSDLNFADYFYYLLKLEADNLHVASSDWSVGSVLNKETSDSILKNISRFILDGDETEVLLKLKELNNPSNICGRVFRPGEATYTCRSCAVDPTCVFCRECFVRSEHKNHKYKLHSSSGGGCCDCGDPEAWKQHPACSRHNVDQHHSSDDARTRLPTKLQENGEYFFHTLLKFVVDMFTVEHTEVLDLPPSLQSSSSVDKFATVVFNDESHTFDYVIGVLSHAVHCTSNRAADFATVIDREGRSTVLCGSKTQCRNAKELVTNPLHNSLDTLKTEVMHIYNVVYQEFALEILAWLTKLAEISEGLRLILCHVLLKPQDNGDSFITMLMMSDTKLWKVARNAYHQLVMSTCLLFNDQKRIFAVAYVKAYPKLISQYLLDDHEHSESITSISVQLFTVPTLVHYLMVEHNLLNVITDTMISVCCVRTSDHREEHEISLKFDPRRLQKNLRRTGFCFYDLKYALTNVPTQWTQAISEKFQQFFANFAHYLASMEGMDAVVRKRDRHLEREQEWESGVTMHMRFIPIMRQLYKWCCVNVNLLIEVFRNKKATTMECRENLIKLVPYNGTTYQCVDYDITEKPVSVHYPLTRLLAGLFVKCGSLGIKFEEIGISFDILSLAEPSMRCLSLCGQVFAGAWRRNGLSLANQVFYCRDYRCRTESFNRDIQLLQACAANMDPDHFFVAILDKMNLMDDTRFEEHLTSFTEEFISILIFVVVERYMVGVGEVTWDEILKREVIHTLGDGAKPHSKIHKYLGEEAMDNPDWERILSEVADYKPSTSVNSVARYELKTDHLDHISPFFYHYNSGQANAHNEVLKRKKANNLS</sequence>
<reference evidence="13" key="1">
    <citation type="journal article" date="2002" name="Science">
        <title>The draft genome of Ciona intestinalis: insights into chordate and vertebrate origins.</title>
        <authorList>
            <person name="Dehal P."/>
            <person name="Satou Y."/>
            <person name="Campbell R.K."/>
            <person name="Chapman J."/>
            <person name="Degnan B."/>
            <person name="De Tomaso A."/>
            <person name="Davidson B."/>
            <person name="Di Gregorio A."/>
            <person name="Gelpke M."/>
            <person name="Goodstein D.M."/>
            <person name="Harafuji N."/>
            <person name="Hastings K.E."/>
            <person name="Ho I."/>
            <person name="Hotta K."/>
            <person name="Huang W."/>
            <person name="Kawashima T."/>
            <person name="Lemaire P."/>
            <person name="Martinez D."/>
            <person name="Meinertzhagen I.A."/>
            <person name="Necula S."/>
            <person name="Nonaka M."/>
            <person name="Putnam N."/>
            <person name="Rash S."/>
            <person name="Saiga H."/>
            <person name="Satake M."/>
            <person name="Terry A."/>
            <person name="Yamada L."/>
            <person name="Wang H.G."/>
            <person name="Awazu S."/>
            <person name="Azumi K."/>
            <person name="Boore J."/>
            <person name="Branno M."/>
            <person name="Chin-Bow S."/>
            <person name="DeSantis R."/>
            <person name="Doyle S."/>
            <person name="Francino P."/>
            <person name="Keys D.N."/>
            <person name="Haga S."/>
            <person name="Hayashi H."/>
            <person name="Hino K."/>
            <person name="Imai K.S."/>
            <person name="Inaba K."/>
            <person name="Kano S."/>
            <person name="Kobayashi K."/>
            <person name="Kobayashi M."/>
            <person name="Lee B.I."/>
            <person name="Makabe K.W."/>
            <person name="Manohar C."/>
            <person name="Matassi G."/>
            <person name="Medina M."/>
            <person name="Mochizuki Y."/>
            <person name="Mount S."/>
            <person name="Morishita T."/>
            <person name="Miura S."/>
            <person name="Nakayama A."/>
            <person name="Nishizaka S."/>
            <person name="Nomoto H."/>
            <person name="Ohta F."/>
            <person name="Oishi K."/>
            <person name="Rigoutsos I."/>
            <person name="Sano M."/>
            <person name="Sasaki A."/>
            <person name="Sasakura Y."/>
            <person name="Shoguchi E."/>
            <person name="Shin-i T."/>
            <person name="Spagnuolo A."/>
            <person name="Stainier D."/>
            <person name="Suzuki M.M."/>
            <person name="Tassy O."/>
            <person name="Takatori N."/>
            <person name="Tokuoka M."/>
            <person name="Yagi K."/>
            <person name="Yoshizaki F."/>
            <person name="Wada S."/>
            <person name="Zhang C."/>
            <person name="Hyatt P.D."/>
            <person name="Larimer F."/>
            <person name="Detter C."/>
            <person name="Doggett N."/>
            <person name="Glavina T."/>
            <person name="Hawkins T."/>
            <person name="Richardson P."/>
            <person name="Lucas S."/>
            <person name="Kohara Y."/>
            <person name="Levine M."/>
            <person name="Satoh N."/>
            <person name="Rokhsar D.S."/>
        </authorList>
    </citation>
    <scope>NUCLEOTIDE SEQUENCE [LARGE SCALE GENOMIC DNA]</scope>
</reference>
<protein>
    <recommendedName>
        <fullName evidence="10">E3 ubiquitin-protein ligase</fullName>
        <ecNumber evidence="10">2.3.2.27</ecNumber>
    </recommendedName>
</protein>
<keyword evidence="13" id="KW-1185">Reference proteome</keyword>
<feature type="zinc finger region" description="UBR-type" evidence="9">
    <location>
        <begin position="72"/>
        <end position="143"/>
    </location>
</feature>
<dbReference type="SUPFAM" id="SSF54736">
    <property type="entry name" value="ClpS-like"/>
    <property type="match status" value="1"/>
</dbReference>
<dbReference type="GeneTree" id="ENSGT00950000183075"/>
<dbReference type="GO" id="GO:0016567">
    <property type="term" value="P:protein ubiquitination"/>
    <property type="evidence" value="ECO:0007669"/>
    <property type="project" value="UniProtKB-UniRule"/>
</dbReference>
<evidence type="ECO:0000256" key="6">
    <source>
        <dbReference type="ARBA" id="ARBA00022786"/>
    </source>
</evidence>
<evidence type="ECO:0000256" key="7">
    <source>
        <dbReference type="ARBA" id="ARBA00022833"/>
    </source>
</evidence>
<comment type="catalytic activity">
    <reaction evidence="1 10">
        <text>S-ubiquitinyl-[E2 ubiquitin-conjugating enzyme]-L-cysteine + [acceptor protein]-L-lysine = [E2 ubiquitin-conjugating enzyme]-L-cysteine + N(6)-ubiquitinyl-[acceptor protein]-L-lysine.</text>
        <dbReference type="EC" id="2.3.2.27"/>
    </reaction>
</comment>
<feature type="domain" description="UBR-type" evidence="11">
    <location>
        <begin position="72"/>
        <end position="143"/>
    </location>
</feature>
<name>H2Y1I8_CIOIN</name>
<dbReference type="CDD" id="cd19672">
    <property type="entry name" value="UBR-box_UBR1_like"/>
    <property type="match status" value="1"/>
</dbReference>
<dbReference type="InterPro" id="IPR055194">
    <property type="entry name" value="UBR1-like_WH"/>
</dbReference>